<reference evidence="1" key="1">
    <citation type="submission" date="2020-03" db="EMBL/GenBank/DDBJ databases">
        <title>The deep terrestrial virosphere.</title>
        <authorList>
            <person name="Holmfeldt K."/>
            <person name="Nilsson E."/>
            <person name="Simone D."/>
            <person name="Lopez-Fernandez M."/>
            <person name="Wu X."/>
            <person name="de Brujin I."/>
            <person name="Lundin D."/>
            <person name="Andersson A."/>
            <person name="Bertilsson S."/>
            <person name="Dopson M."/>
        </authorList>
    </citation>
    <scope>NUCLEOTIDE SEQUENCE</scope>
    <source>
        <strain evidence="1">MM415A02653</strain>
    </source>
</reference>
<dbReference type="AlphaFoldDB" id="A0A6M3JRB0"/>
<proteinExistence type="predicted"/>
<sequence>MAIHSIIKIGLSTIFMTFFLTEHKKYNMYYSHEKETYKTNKKIVKAKDR</sequence>
<dbReference type="EMBL" id="MT141969">
    <property type="protein sequence ID" value="QJA72669.1"/>
    <property type="molecule type" value="Genomic_DNA"/>
</dbReference>
<gene>
    <name evidence="1" type="ORF">MM415A02653_0008</name>
</gene>
<organism evidence="1">
    <name type="scientific">viral metagenome</name>
    <dbReference type="NCBI Taxonomy" id="1070528"/>
    <lineage>
        <taxon>unclassified sequences</taxon>
        <taxon>metagenomes</taxon>
        <taxon>organismal metagenomes</taxon>
    </lineage>
</organism>
<protein>
    <submittedName>
        <fullName evidence="1">Uncharacterized protein</fullName>
    </submittedName>
</protein>
<evidence type="ECO:0000313" key="1">
    <source>
        <dbReference type="EMBL" id="QJA72669.1"/>
    </source>
</evidence>
<name>A0A6M3JRB0_9ZZZZ</name>
<accession>A0A6M3JRB0</accession>